<dbReference type="RefSeq" id="WP_231020281.1">
    <property type="nucleotide sequence ID" value="NZ_CP147920.1"/>
</dbReference>
<reference evidence="2 3" key="1">
    <citation type="submission" date="2024-03" db="EMBL/GenBank/DDBJ databases">
        <title>Sulfurimonas sp. HSL3-1.</title>
        <authorList>
            <person name="Wang S."/>
        </authorList>
    </citation>
    <scope>NUCLEOTIDE SEQUENCE [LARGE SCALE GENOMIC DNA]</scope>
    <source>
        <strain evidence="2 3">HSL3-1</strain>
    </source>
</reference>
<sequence length="190" mass="22264">MANHKSYLGRYERDAQGRYIIDVAAQRPEALYDDFDRYADYLRRDLDQDLTDYLTSCARELPRQTPLVIRFTFPEEQAEEKYARIRRSIGTFFQYMAELERETTAEMLRKAGLLFAVGVAIMFLAVWVRQWIGESPSVVGEVFAEGLTVAAWVSLWEGVALVLLEWRPHRTRVRRYERLEAAEVQFRSKA</sequence>
<name>A0ABZ3HAR1_9BACT</name>
<feature type="transmembrane region" description="Helical" evidence="1">
    <location>
        <begin position="111"/>
        <end position="129"/>
    </location>
</feature>
<organism evidence="2 3">
    <name type="scientific">Sulfurimonas diazotrophicus</name>
    <dbReference type="NCBI Taxonomy" id="3131939"/>
    <lineage>
        <taxon>Bacteria</taxon>
        <taxon>Pseudomonadati</taxon>
        <taxon>Campylobacterota</taxon>
        <taxon>Epsilonproteobacteria</taxon>
        <taxon>Campylobacterales</taxon>
        <taxon>Sulfurimonadaceae</taxon>
        <taxon>Sulfurimonas</taxon>
    </lineage>
</organism>
<keyword evidence="1" id="KW-0812">Transmembrane</keyword>
<keyword evidence="1" id="KW-1133">Transmembrane helix</keyword>
<proteinExistence type="predicted"/>
<feature type="transmembrane region" description="Helical" evidence="1">
    <location>
        <begin position="149"/>
        <end position="166"/>
    </location>
</feature>
<keyword evidence="1" id="KW-0472">Membrane</keyword>
<dbReference type="EMBL" id="CP147920">
    <property type="protein sequence ID" value="XAU15615.1"/>
    <property type="molecule type" value="Genomic_DNA"/>
</dbReference>
<accession>A0ABZ3HAR1</accession>
<evidence type="ECO:0000313" key="2">
    <source>
        <dbReference type="EMBL" id="XAU15615.1"/>
    </source>
</evidence>
<keyword evidence="3" id="KW-1185">Reference proteome</keyword>
<evidence type="ECO:0000256" key="1">
    <source>
        <dbReference type="SAM" id="Phobius"/>
    </source>
</evidence>
<dbReference type="Proteomes" id="UP001447842">
    <property type="component" value="Chromosome"/>
</dbReference>
<evidence type="ECO:0000313" key="3">
    <source>
        <dbReference type="Proteomes" id="UP001447842"/>
    </source>
</evidence>
<gene>
    <name evidence="2" type="ORF">WCY31_02685</name>
</gene>
<protein>
    <submittedName>
        <fullName evidence="2">Uncharacterized protein</fullName>
    </submittedName>
</protein>